<dbReference type="Proteomes" id="UP000800094">
    <property type="component" value="Unassembled WGS sequence"/>
</dbReference>
<evidence type="ECO:0008006" key="4">
    <source>
        <dbReference type="Google" id="ProtNLM"/>
    </source>
</evidence>
<evidence type="ECO:0000313" key="3">
    <source>
        <dbReference type="Proteomes" id="UP000800094"/>
    </source>
</evidence>
<organism evidence="2 3">
    <name type="scientific">Trematosphaeria pertusa</name>
    <dbReference type="NCBI Taxonomy" id="390896"/>
    <lineage>
        <taxon>Eukaryota</taxon>
        <taxon>Fungi</taxon>
        <taxon>Dikarya</taxon>
        <taxon>Ascomycota</taxon>
        <taxon>Pezizomycotina</taxon>
        <taxon>Dothideomycetes</taxon>
        <taxon>Pleosporomycetidae</taxon>
        <taxon>Pleosporales</taxon>
        <taxon>Massarineae</taxon>
        <taxon>Trematosphaeriaceae</taxon>
        <taxon>Trematosphaeria</taxon>
    </lineage>
</organism>
<gene>
    <name evidence="2" type="ORF">BU26DRAFT_521589</name>
</gene>
<dbReference type="EMBL" id="ML987199">
    <property type="protein sequence ID" value="KAF2246093.1"/>
    <property type="molecule type" value="Genomic_DNA"/>
</dbReference>
<feature type="region of interest" description="Disordered" evidence="1">
    <location>
        <begin position="22"/>
        <end position="47"/>
    </location>
</feature>
<accession>A0A6A6I997</accession>
<dbReference type="RefSeq" id="XP_033681097.1">
    <property type="nucleotide sequence ID" value="XM_033829573.1"/>
</dbReference>
<reference evidence="2" key="1">
    <citation type="journal article" date="2020" name="Stud. Mycol.">
        <title>101 Dothideomycetes genomes: a test case for predicting lifestyles and emergence of pathogens.</title>
        <authorList>
            <person name="Haridas S."/>
            <person name="Albert R."/>
            <person name="Binder M."/>
            <person name="Bloem J."/>
            <person name="Labutti K."/>
            <person name="Salamov A."/>
            <person name="Andreopoulos B."/>
            <person name="Baker S."/>
            <person name="Barry K."/>
            <person name="Bills G."/>
            <person name="Bluhm B."/>
            <person name="Cannon C."/>
            <person name="Castanera R."/>
            <person name="Culley D."/>
            <person name="Daum C."/>
            <person name="Ezra D."/>
            <person name="Gonzalez J."/>
            <person name="Henrissat B."/>
            <person name="Kuo A."/>
            <person name="Liang C."/>
            <person name="Lipzen A."/>
            <person name="Lutzoni F."/>
            <person name="Magnuson J."/>
            <person name="Mondo S."/>
            <person name="Nolan M."/>
            <person name="Ohm R."/>
            <person name="Pangilinan J."/>
            <person name="Park H.-J."/>
            <person name="Ramirez L."/>
            <person name="Alfaro M."/>
            <person name="Sun H."/>
            <person name="Tritt A."/>
            <person name="Yoshinaga Y."/>
            <person name="Zwiers L.-H."/>
            <person name="Turgeon B."/>
            <person name="Goodwin S."/>
            <person name="Spatafora J."/>
            <person name="Crous P."/>
            <person name="Grigoriev I."/>
        </authorList>
    </citation>
    <scope>NUCLEOTIDE SEQUENCE</scope>
    <source>
        <strain evidence="2">CBS 122368</strain>
    </source>
</reference>
<protein>
    <recommendedName>
        <fullName evidence="4">F-box domain-containing protein</fullName>
    </recommendedName>
</protein>
<evidence type="ECO:0000256" key="1">
    <source>
        <dbReference type="SAM" id="MobiDB-lite"/>
    </source>
</evidence>
<evidence type="ECO:0000313" key="2">
    <source>
        <dbReference type="EMBL" id="KAF2246093.1"/>
    </source>
</evidence>
<dbReference type="GeneID" id="54582903"/>
<keyword evidence="3" id="KW-1185">Reference proteome</keyword>
<name>A0A6A6I997_9PLEO</name>
<proteinExistence type="predicted"/>
<dbReference type="AlphaFoldDB" id="A0A6A6I997"/>
<sequence>MPPRTSAMDRITSMLSRYALRQPDSYPSESPDEHAVPSLARNDPPVAPQAESKLLSIPTEIRLLIFKNMTLSPASPDCLRWMGAYFTCRQIHQEMRDALKPEHDLSKHLSSIRDSWPPAHPVSADPGPLHQVFGLVQDVTVCMPIPRPNHHGCFSAILESVYSLWLDRLYITMTGNARDRAVLPWGDLKSLPPRLFADFVAKGKVNCRSVTFTLQELADVEGGREIETSLETVLDGTNVSCILTIVQDKRERQSERTYFSAMRFKAPPSAGTSSMSAAGQY</sequence>
<dbReference type="OrthoDB" id="3788568at2759"/>